<sequence>MTRFLPRAMIDSPDIGRHWPVVVIGGGQAGLSTSYCLQQQGIAHIVLEKHRVGHAWRNLRWDSFCLVTPNWQCRLPGFPYDGDDPDGFMPRDEIVAYLERYAAFVDPPLREGVTVTQVAEKEGGGFTVETSAGTATADQVVLAVNGYHVPKIPRIAERLPDTVEQLHSVDYRNPEQLAAGEVMVIGTGQSGCQIAEDLHLAGRRVHLSVGSAPRAPRQYRGRDSVDWLERMGTYDVTVAEHPDPEYKLRHKANHYMTGRDGGREIDLRRFALEGMQLYGRVAGIGQTGRMDFEANLAANLDSADATYCKIRDSIDQYIADQGIDAPPEEPYQPVWQPPFEPEQLDLATSDITSVIWATGFAGDFSWVHAPVFDGNAEPMHRRGVTAVPGLYFLGLPWLNTWGSGRFAAVGVDAEYLVARIAERVEGPAMCRNAS</sequence>
<dbReference type="PRINTS" id="PR00411">
    <property type="entry name" value="PNDRDTASEI"/>
</dbReference>
<dbReference type="AlphaFoldDB" id="A0A423PNB3"/>
<evidence type="ECO:0000256" key="1">
    <source>
        <dbReference type="ARBA" id="ARBA00023002"/>
    </source>
</evidence>
<keyword evidence="1" id="KW-0560">Oxidoreductase</keyword>
<dbReference type="PANTHER" id="PTHR43539">
    <property type="entry name" value="FLAVIN-BINDING MONOOXYGENASE-LIKE PROTEIN (AFU_ORTHOLOGUE AFUA_4G09220)"/>
    <property type="match status" value="1"/>
</dbReference>
<comment type="caution">
    <text evidence="2">The sequence shown here is derived from an EMBL/GenBank/DDBJ whole genome shotgun (WGS) entry which is preliminary data.</text>
</comment>
<dbReference type="Pfam" id="PF13738">
    <property type="entry name" value="Pyr_redox_3"/>
    <property type="match status" value="1"/>
</dbReference>
<evidence type="ECO:0000313" key="3">
    <source>
        <dbReference type="Proteomes" id="UP000285123"/>
    </source>
</evidence>
<dbReference type="SUPFAM" id="SSF51905">
    <property type="entry name" value="FAD/NAD(P)-binding domain"/>
    <property type="match status" value="1"/>
</dbReference>
<name>A0A423PNB3_9GAMM</name>
<dbReference type="NCBIfam" id="TIGR04046">
    <property type="entry name" value="MSMEG_0569_nitr"/>
    <property type="match status" value="1"/>
</dbReference>
<dbReference type="Proteomes" id="UP000285123">
    <property type="component" value="Unassembled WGS sequence"/>
</dbReference>
<dbReference type="Gene3D" id="3.50.50.60">
    <property type="entry name" value="FAD/NAD(P)-binding domain"/>
    <property type="match status" value="2"/>
</dbReference>
<proteinExistence type="predicted"/>
<organism evidence="2 3">
    <name type="scientific">Salinisphaera orenii YIM 95161</name>
    <dbReference type="NCBI Taxonomy" id="1051139"/>
    <lineage>
        <taxon>Bacteria</taxon>
        <taxon>Pseudomonadati</taxon>
        <taxon>Pseudomonadota</taxon>
        <taxon>Gammaproteobacteria</taxon>
        <taxon>Salinisphaerales</taxon>
        <taxon>Salinisphaeraceae</taxon>
        <taxon>Salinisphaera</taxon>
    </lineage>
</organism>
<dbReference type="InterPro" id="IPR036188">
    <property type="entry name" value="FAD/NAD-bd_sf"/>
</dbReference>
<reference evidence="2 3" key="1">
    <citation type="submission" date="2013-10" db="EMBL/GenBank/DDBJ databases">
        <title>Salinisphaera halophila YIM 95161 Genome Sequencing.</title>
        <authorList>
            <person name="Lai Q."/>
            <person name="Li C."/>
            <person name="Shao Z."/>
        </authorList>
    </citation>
    <scope>NUCLEOTIDE SEQUENCE [LARGE SCALE GENOMIC DNA]</scope>
    <source>
        <strain evidence="2 3">YIM 95161</strain>
    </source>
</reference>
<dbReference type="InterPro" id="IPR050982">
    <property type="entry name" value="Auxin_biosynth/cation_transpt"/>
</dbReference>
<evidence type="ECO:0000313" key="2">
    <source>
        <dbReference type="EMBL" id="ROO27104.1"/>
    </source>
</evidence>
<dbReference type="EMBL" id="AYKF01000095">
    <property type="protein sequence ID" value="ROO27104.1"/>
    <property type="molecule type" value="Genomic_DNA"/>
</dbReference>
<protein>
    <submittedName>
        <fullName evidence="2">FAD-dependent oxidoreductase</fullName>
    </submittedName>
</protein>
<accession>A0A423PNB3</accession>
<dbReference type="InterPro" id="IPR024000">
    <property type="entry name" value="CHP04046_FMN-dependent"/>
</dbReference>
<dbReference type="GO" id="GO:0050660">
    <property type="term" value="F:flavin adenine dinucleotide binding"/>
    <property type="evidence" value="ECO:0007669"/>
    <property type="project" value="TreeGrafter"/>
</dbReference>
<dbReference type="PANTHER" id="PTHR43539:SF78">
    <property type="entry name" value="FLAVIN-CONTAINING MONOOXYGENASE"/>
    <property type="match status" value="1"/>
</dbReference>
<gene>
    <name evidence="2" type="ORF">SAHL_11750</name>
</gene>
<dbReference type="GO" id="GO:0004497">
    <property type="term" value="F:monooxygenase activity"/>
    <property type="evidence" value="ECO:0007669"/>
    <property type="project" value="TreeGrafter"/>
</dbReference>
<dbReference type="RefSeq" id="WP_245968506.1">
    <property type="nucleotide sequence ID" value="NZ_AYKF01000095.1"/>
</dbReference>